<accession>A0AAV2Z1U8</accession>
<keyword evidence="3" id="KW-1185">Reference proteome</keyword>
<name>A0AAV2Z1U8_9STRA</name>
<organism evidence="2 3">
    <name type="scientific">Lagenidium giganteum</name>
    <dbReference type="NCBI Taxonomy" id="4803"/>
    <lineage>
        <taxon>Eukaryota</taxon>
        <taxon>Sar</taxon>
        <taxon>Stramenopiles</taxon>
        <taxon>Oomycota</taxon>
        <taxon>Peronosporomycetes</taxon>
        <taxon>Pythiales</taxon>
        <taxon>Pythiaceae</taxon>
    </lineage>
</organism>
<reference evidence="2" key="1">
    <citation type="submission" date="2022-11" db="EMBL/GenBank/DDBJ databases">
        <authorList>
            <person name="Morgan W.R."/>
            <person name="Tartar A."/>
        </authorList>
    </citation>
    <scope>NUCLEOTIDE SEQUENCE</scope>
    <source>
        <strain evidence="2">ARSEF 373</strain>
    </source>
</reference>
<dbReference type="Proteomes" id="UP001146120">
    <property type="component" value="Unassembled WGS sequence"/>
</dbReference>
<dbReference type="AlphaFoldDB" id="A0AAV2Z1U8"/>
<evidence type="ECO:0000313" key="3">
    <source>
        <dbReference type="Proteomes" id="UP001146120"/>
    </source>
</evidence>
<feature type="compositionally biased region" description="Basic residues" evidence="1">
    <location>
        <begin position="220"/>
        <end position="241"/>
    </location>
</feature>
<sequence length="443" mass="48953">MAYCGAIGNVNVLEFMSTELFDESQENPFLLSSAQSPSQPKWTGAQSTLKPALKVSVQARPEAELPLSDKVGTTHKVQFMSPHQVYKPVVAQQRMPTGLPFTPIGSVPGMQPFAMAWQAARSPMQAAAPVSPMSQASTVASSVTSMMDHLSLDAHESEIHKLLYNLNTPYGQAVSHPSPTGAPGYSAPPSPSGFGHSGSVWLRQPDEVAPVSPVSSAAKAMKKKKRIQNAKRQKKQAKSTRQHQFESQDAIENPESNPRVVASRGSVTFATVKALLRGGGGLTSRIVKRPEMDFRRKSMGTICSRMKRRQKFQRPTILTDAYHRVSNMRLGTQPMKASIKHLRFPNTWKEMDNLKEDDPGMPRLKGVMHRESLVTLETLDKIGTRAACPVHLIEEPSPDYSKVRSRVDSYNHLPRPKKVLRRPTAWLLGATPVSSPSYDTFYY</sequence>
<proteinExistence type="predicted"/>
<reference evidence="2" key="2">
    <citation type="journal article" date="2023" name="Microbiol Resour">
        <title>Decontamination and Annotation of the Draft Genome Sequence of the Oomycete Lagenidium giganteum ARSEF 373.</title>
        <authorList>
            <person name="Morgan W.R."/>
            <person name="Tartar A."/>
        </authorList>
    </citation>
    <scope>NUCLEOTIDE SEQUENCE</scope>
    <source>
        <strain evidence="2">ARSEF 373</strain>
    </source>
</reference>
<feature type="region of interest" description="Disordered" evidence="1">
    <location>
        <begin position="174"/>
        <end position="259"/>
    </location>
</feature>
<evidence type="ECO:0000256" key="1">
    <source>
        <dbReference type="SAM" id="MobiDB-lite"/>
    </source>
</evidence>
<comment type="caution">
    <text evidence="2">The sequence shown here is derived from an EMBL/GenBank/DDBJ whole genome shotgun (WGS) entry which is preliminary data.</text>
</comment>
<gene>
    <name evidence="2" type="ORF">N0F65_002012</name>
</gene>
<protein>
    <submittedName>
        <fullName evidence="2">Uncharacterized protein</fullName>
    </submittedName>
</protein>
<dbReference type="EMBL" id="DAKRPA010000072">
    <property type="protein sequence ID" value="DBA00009.1"/>
    <property type="molecule type" value="Genomic_DNA"/>
</dbReference>
<evidence type="ECO:0000313" key="2">
    <source>
        <dbReference type="EMBL" id="DBA00009.1"/>
    </source>
</evidence>